<keyword evidence="3" id="KW-0808">Transferase</keyword>
<dbReference type="Gene3D" id="3.40.50.2000">
    <property type="entry name" value="Glycogen Phosphorylase B"/>
    <property type="match status" value="2"/>
</dbReference>
<sequence length="357" mass="40581">MKILQVIDSLSIGGAEKLVRETVPLLIDKGYQVDLVLLDGVKSHLYHELNNLNCCKIYSLGNSLYNPLNIFKMVPIIFKYDIIHVHLFPAQYFVVIAKLISLSNAKLIFTEHNTTNRRLERKSFKFIEKIIYKFYKKIICITSEVREALIQKLEIPESKLQVIENGINLNIINKTIPHLRSDFGYSNDHKLIVMTAAFRDQKDHKTLLRALKLLPNNYHLIFIGDGANRNSIENCIHNLNLSSRVKLLGNRSDVYSIIKMCDIAVLSSNWEGFGLVAAESMACQIPTIGSNVPGLNNVIGNGGLLFQKGNEIDLKEKILSLENIQYYNQVALNGITKAQNYDLNIMVEKLIFLYKSL</sequence>
<dbReference type="PANTHER" id="PTHR12526">
    <property type="entry name" value="GLYCOSYLTRANSFERASE"/>
    <property type="match status" value="1"/>
</dbReference>
<dbReference type="Pfam" id="PF13439">
    <property type="entry name" value="Glyco_transf_4"/>
    <property type="match status" value="1"/>
</dbReference>
<keyword evidence="4" id="KW-1185">Reference proteome</keyword>
<feature type="domain" description="Glycosyl transferase family 1" evidence="1">
    <location>
        <begin position="184"/>
        <end position="325"/>
    </location>
</feature>
<accession>A0A3P1AN53</accession>
<comment type="caution">
    <text evidence="3">The sequence shown here is derived from an EMBL/GenBank/DDBJ whole genome shotgun (WGS) entry which is preliminary data.</text>
</comment>
<dbReference type="EMBL" id="RQTJ01000043">
    <property type="protein sequence ID" value="RRA90391.1"/>
    <property type="molecule type" value="Genomic_DNA"/>
</dbReference>
<dbReference type="InterPro" id="IPR001296">
    <property type="entry name" value="Glyco_trans_1"/>
</dbReference>
<feature type="domain" description="Glycosyltransferase subfamily 4-like N-terminal" evidence="2">
    <location>
        <begin position="12"/>
        <end position="170"/>
    </location>
</feature>
<dbReference type="SUPFAM" id="SSF53756">
    <property type="entry name" value="UDP-Glycosyltransferase/glycogen phosphorylase"/>
    <property type="match status" value="1"/>
</dbReference>
<dbReference type="InterPro" id="IPR028098">
    <property type="entry name" value="Glyco_trans_4-like_N"/>
</dbReference>
<dbReference type="AlphaFoldDB" id="A0A3P1AN53"/>
<dbReference type="Pfam" id="PF00534">
    <property type="entry name" value="Glycos_transf_1"/>
    <property type="match status" value="1"/>
</dbReference>
<proteinExistence type="predicted"/>
<dbReference type="OrthoDB" id="7560678at2"/>
<organism evidence="3 4">
    <name type="scientific">Paenimyroides viscosum</name>
    <dbReference type="NCBI Taxonomy" id="2488729"/>
    <lineage>
        <taxon>Bacteria</taxon>
        <taxon>Pseudomonadati</taxon>
        <taxon>Bacteroidota</taxon>
        <taxon>Flavobacteriia</taxon>
        <taxon>Flavobacteriales</taxon>
        <taxon>Flavobacteriaceae</taxon>
        <taxon>Paenimyroides</taxon>
    </lineage>
</organism>
<evidence type="ECO:0000259" key="1">
    <source>
        <dbReference type="Pfam" id="PF00534"/>
    </source>
</evidence>
<gene>
    <name evidence="3" type="ORF">EG242_13555</name>
</gene>
<dbReference type="Proteomes" id="UP000268372">
    <property type="component" value="Unassembled WGS sequence"/>
</dbReference>
<protein>
    <submittedName>
        <fullName evidence="3">Glycosyltransferase</fullName>
    </submittedName>
</protein>
<dbReference type="RefSeq" id="WP_124900402.1">
    <property type="nucleotide sequence ID" value="NZ_RQTJ01000043.1"/>
</dbReference>
<evidence type="ECO:0000313" key="4">
    <source>
        <dbReference type="Proteomes" id="UP000268372"/>
    </source>
</evidence>
<reference evidence="3 4" key="1">
    <citation type="submission" date="2018-11" db="EMBL/GenBank/DDBJ databases">
        <title>Flavobacterium sp. nov., YIM 102796 draft genome.</title>
        <authorList>
            <person name="Li G."/>
            <person name="Jiang Y."/>
        </authorList>
    </citation>
    <scope>NUCLEOTIDE SEQUENCE [LARGE SCALE GENOMIC DNA]</scope>
    <source>
        <strain evidence="3 4">YIM 102796</strain>
    </source>
</reference>
<dbReference type="CDD" id="cd03811">
    <property type="entry name" value="GT4_GT28_WabH-like"/>
    <property type="match status" value="1"/>
</dbReference>
<dbReference type="PANTHER" id="PTHR12526:SF630">
    <property type="entry name" value="GLYCOSYLTRANSFERASE"/>
    <property type="match status" value="1"/>
</dbReference>
<evidence type="ECO:0000259" key="2">
    <source>
        <dbReference type="Pfam" id="PF13439"/>
    </source>
</evidence>
<name>A0A3P1AN53_9FLAO</name>
<evidence type="ECO:0000313" key="3">
    <source>
        <dbReference type="EMBL" id="RRA90391.1"/>
    </source>
</evidence>
<dbReference type="GO" id="GO:0016757">
    <property type="term" value="F:glycosyltransferase activity"/>
    <property type="evidence" value="ECO:0007669"/>
    <property type="project" value="InterPro"/>
</dbReference>